<dbReference type="OMA" id="FNTWHYG"/>
<sequence>MDGYQFPCDPIASSESTIAGPNYRFTLLDDKVLRYEWAEDGQFEDRASTFALWRKFPKPNFRLYDKKDQLEIVTPLFHLTYNKQEFSPNGLKVEFTAKLTHWGAEWRYGQAGSDNLGGTARTLDGVDGRCDMGNGILSRAGYSVLDDSHSMLFDGKGFVTPRRPGRRIDGYLFAYGTDYKGAMESFYAVSGHQPSIPRWSLGNWWSRFYPYNHTEYVALMDKFRENDIPMSVAVIDMDWHWRKESFVPHSGWTGYTWNTNLFPSPKAFTQELYDRNLKITLNDHPHLGVHKHEDVYRELARRLNHDITHEEPIPFDPTSPRFMQAFFDLVHRKLEDIGCDFWWIDWQQGSDSAIPGFDPLWLLNHFQFLDTAKARPDSLPLIFSRYAGPGSHRYPVGFSGDSFATWASLQFQPEFTATASNIGFGWWSHDIGGHLPGERDDECTTRWVQYAVFSPALRLHSSDSRWNSKEPWLYRDECRIAMRNALQLRHRLVPYIYSVSASTESTLPLIQPLYWNFPTRDVAYQFPNQYFFGPSLVTSPVVTPRDTRTNLSKCRVWVPPQRHVDIFTAAVYDGDRELDMYRSLQSVPVLAPEGSIIPLDRETAPANGCKNPVAFEVIVVVGKDGQFKIVENTQDDRKRGDEPAGQRTIEISYDQAAGRLLFDSGVGKAWTFRFISTHIAPSSIKYTVDAMSQEEAEFEVQSLHNGTGTVVRVTPKANTKAVIEIGPNPQLTVHDHTETISQLLRDYQTGINVKDKIWDIIQTDQPTTVKIGALFSLGLEEPFLGPIIELLLADSRE</sequence>
<feature type="domain" description="Glycoside hydrolase family 31 TIM barrel" evidence="5">
    <location>
        <begin position="194"/>
        <end position="498"/>
    </location>
</feature>
<dbReference type="GO" id="GO:0006491">
    <property type="term" value="P:N-glycan processing"/>
    <property type="evidence" value="ECO:0007669"/>
    <property type="project" value="TreeGrafter"/>
</dbReference>
<keyword evidence="8" id="KW-1185">Reference proteome</keyword>
<evidence type="ECO:0000313" key="8">
    <source>
        <dbReference type="Proteomes" id="UP000016931"/>
    </source>
</evidence>
<keyword evidence="4" id="KW-0326">Glycosidase</keyword>
<comment type="catalytic activity">
    <reaction evidence="1">
        <text>Hydrolysis of terminal, non-reducing (1-&gt;4)-linked alpha-D-glucose residues with release of alpha-D-glucose.</text>
        <dbReference type="EC" id="3.2.1.20"/>
    </reaction>
</comment>
<dbReference type="Proteomes" id="UP000016931">
    <property type="component" value="Unassembled WGS sequence"/>
</dbReference>
<dbReference type="OrthoDB" id="1334205at2759"/>
<dbReference type="GO" id="GO:0004558">
    <property type="term" value="F:alpha-1,4-glucosidase activity"/>
    <property type="evidence" value="ECO:0007669"/>
    <property type="project" value="UniProtKB-EC"/>
</dbReference>
<organism evidence="7 8">
    <name type="scientific">Sphaerulina musiva (strain SO2202)</name>
    <name type="common">Poplar stem canker fungus</name>
    <name type="synonym">Septoria musiva</name>
    <dbReference type="NCBI Taxonomy" id="692275"/>
    <lineage>
        <taxon>Eukaryota</taxon>
        <taxon>Fungi</taxon>
        <taxon>Dikarya</taxon>
        <taxon>Ascomycota</taxon>
        <taxon>Pezizomycotina</taxon>
        <taxon>Dothideomycetes</taxon>
        <taxon>Dothideomycetidae</taxon>
        <taxon>Mycosphaerellales</taxon>
        <taxon>Mycosphaerellaceae</taxon>
        <taxon>Sphaerulina</taxon>
    </lineage>
</organism>
<reference evidence="7 8" key="1">
    <citation type="journal article" date="2012" name="PLoS Pathog.">
        <title>Diverse lifestyles and strategies of plant pathogenesis encoded in the genomes of eighteen Dothideomycetes fungi.</title>
        <authorList>
            <person name="Ohm R.A."/>
            <person name="Feau N."/>
            <person name="Henrissat B."/>
            <person name="Schoch C.L."/>
            <person name="Horwitz B.A."/>
            <person name="Barry K.W."/>
            <person name="Condon B.J."/>
            <person name="Copeland A.C."/>
            <person name="Dhillon B."/>
            <person name="Glaser F."/>
            <person name="Hesse C.N."/>
            <person name="Kosti I."/>
            <person name="LaButti K."/>
            <person name="Lindquist E.A."/>
            <person name="Lucas S."/>
            <person name="Salamov A.A."/>
            <person name="Bradshaw R.E."/>
            <person name="Ciuffetti L."/>
            <person name="Hamelin R.C."/>
            <person name="Kema G.H.J."/>
            <person name="Lawrence C."/>
            <person name="Scott J.A."/>
            <person name="Spatafora J.W."/>
            <person name="Turgeon B.G."/>
            <person name="de Wit P.J.G.M."/>
            <person name="Zhong S."/>
            <person name="Goodwin S.B."/>
            <person name="Grigoriev I.V."/>
        </authorList>
    </citation>
    <scope>NUCLEOTIDE SEQUENCE [LARGE SCALE GENOMIC DNA]</scope>
    <source>
        <strain evidence="7 8">SO2202</strain>
    </source>
</reference>
<dbReference type="SUPFAM" id="SSF51011">
    <property type="entry name" value="Glycosyl hydrolase domain"/>
    <property type="match status" value="1"/>
</dbReference>
<dbReference type="InterPro" id="IPR000322">
    <property type="entry name" value="Glyco_hydro_31_TIM"/>
</dbReference>
<dbReference type="Pfam" id="PF21365">
    <property type="entry name" value="Glyco_hydro_31_3rd"/>
    <property type="match status" value="1"/>
</dbReference>
<dbReference type="EMBL" id="KB456265">
    <property type="protein sequence ID" value="EMF11850.1"/>
    <property type="molecule type" value="Genomic_DNA"/>
</dbReference>
<dbReference type="Gene3D" id="3.20.20.80">
    <property type="entry name" value="Glycosidases"/>
    <property type="match status" value="1"/>
</dbReference>
<dbReference type="SUPFAM" id="SSF51445">
    <property type="entry name" value="(Trans)glycosidases"/>
    <property type="match status" value="1"/>
</dbReference>
<evidence type="ECO:0000256" key="3">
    <source>
        <dbReference type="ARBA" id="ARBA00012741"/>
    </source>
</evidence>
<accession>N1QJ81</accession>
<dbReference type="PANTHER" id="PTHR22762:SF89">
    <property type="entry name" value="ALPHA-XYLOSIDASE"/>
    <property type="match status" value="1"/>
</dbReference>
<evidence type="ECO:0000256" key="1">
    <source>
        <dbReference type="ARBA" id="ARBA00001657"/>
    </source>
</evidence>
<dbReference type="RefSeq" id="XP_016759971.1">
    <property type="nucleotide sequence ID" value="XM_016905722.1"/>
</dbReference>
<dbReference type="PANTHER" id="PTHR22762">
    <property type="entry name" value="ALPHA-GLUCOSIDASE"/>
    <property type="match status" value="1"/>
</dbReference>
<evidence type="ECO:0000259" key="5">
    <source>
        <dbReference type="Pfam" id="PF01055"/>
    </source>
</evidence>
<comment type="similarity">
    <text evidence="2 4">Belongs to the glycosyl hydrolase 31 family.</text>
</comment>
<dbReference type="STRING" id="692275.N1QJ81"/>
<dbReference type="eggNOG" id="KOG1066">
    <property type="taxonomic scope" value="Eukaryota"/>
</dbReference>
<dbReference type="GeneID" id="27902859"/>
<protein>
    <recommendedName>
        <fullName evidence="3">alpha-glucosidase</fullName>
        <ecNumber evidence="3">3.2.1.20</ecNumber>
    </recommendedName>
</protein>
<dbReference type="CDD" id="cd06595">
    <property type="entry name" value="GH31_u1"/>
    <property type="match status" value="1"/>
</dbReference>
<dbReference type="GO" id="GO:0005975">
    <property type="term" value="P:carbohydrate metabolic process"/>
    <property type="evidence" value="ECO:0007669"/>
    <property type="project" value="InterPro"/>
</dbReference>
<dbReference type="EC" id="3.2.1.20" evidence="3"/>
<dbReference type="InterPro" id="IPR017853">
    <property type="entry name" value="GH"/>
</dbReference>
<evidence type="ECO:0000256" key="2">
    <source>
        <dbReference type="ARBA" id="ARBA00007806"/>
    </source>
</evidence>
<dbReference type="AlphaFoldDB" id="N1QJ81"/>
<feature type="domain" description="Glycosyl hydrolase family 31 C-terminal" evidence="6">
    <location>
        <begin position="507"/>
        <end position="597"/>
    </location>
</feature>
<gene>
    <name evidence="7" type="ORF">SEPMUDRAFT_149706</name>
</gene>
<evidence type="ECO:0000259" key="6">
    <source>
        <dbReference type="Pfam" id="PF21365"/>
    </source>
</evidence>
<keyword evidence="4 7" id="KW-0378">Hydrolase</keyword>
<name>N1QJ81_SPHMS</name>
<evidence type="ECO:0000313" key="7">
    <source>
        <dbReference type="EMBL" id="EMF11850.1"/>
    </source>
</evidence>
<evidence type="ECO:0000256" key="4">
    <source>
        <dbReference type="RuleBase" id="RU361185"/>
    </source>
</evidence>
<dbReference type="HOGENOM" id="CLU_005043_1_0_1"/>
<dbReference type="Pfam" id="PF01055">
    <property type="entry name" value="Glyco_hydro_31_2nd"/>
    <property type="match status" value="1"/>
</dbReference>
<dbReference type="InterPro" id="IPR048395">
    <property type="entry name" value="Glyco_hydro_31_C"/>
</dbReference>
<proteinExistence type="inferred from homology"/>